<sequence length="130" mass="14862">MLVPKLRVARPTNDLPALLRFYRDGLGLSVLYAFENHDGFDGVMLGHAQAPYHLEFTAQAGHTVELRPNPEQLLVFYIPERAEWQLAVARMQQHGFAPVAAYNPYWDQLGHTFADPDGYHIVLQNADWQF</sequence>
<evidence type="ECO:0000313" key="3">
    <source>
        <dbReference type="Proteomes" id="UP001165296"/>
    </source>
</evidence>
<evidence type="ECO:0000313" key="2">
    <source>
        <dbReference type="EMBL" id="MCB2409448.1"/>
    </source>
</evidence>
<dbReference type="Proteomes" id="UP001165296">
    <property type="component" value="Unassembled WGS sequence"/>
</dbReference>
<evidence type="ECO:0000259" key="1">
    <source>
        <dbReference type="PROSITE" id="PS51819"/>
    </source>
</evidence>
<dbReference type="CDD" id="cd06587">
    <property type="entry name" value="VOC"/>
    <property type="match status" value="1"/>
</dbReference>
<gene>
    <name evidence="2" type="ORF">LGH74_15760</name>
</gene>
<organism evidence="2 3">
    <name type="scientific">Hymenobacter lucidus</name>
    <dbReference type="NCBI Taxonomy" id="2880930"/>
    <lineage>
        <taxon>Bacteria</taxon>
        <taxon>Pseudomonadati</taxon>
        <taxon>Bacteroidota</taxon>
        <taxon>Cytophagia</taxon>
        <taxon>Cytophagales</taxon>
        <taxon>Hymenobacteraceae</taxon>
        <taxon>Hymenobacter</taxon>
    </lineage>
</organism>
<reference evidence="2" key="1">
    <citation type="submission" date="2021-10" db="EMBL/GenBank/DDBJ databases">
        <authorList>
            <person name="Dean J.D."/>
            <person name="Kim M.K."/>
            <person name="Newey C.N."/>
            <person name="Stoker T.S."/>
            <person name="Thompson D.W."/>
            <person name="Grose J.H."/>
        </authorList>
    </citation>
    <scope>NUCLEOTIDE SEQUENCE</scope>
    <source>
        <strain evidence="2">BT178</strain>
    </source>
</reference>
<dbReference type="InterPro" id="IPR058997">
    <property type="entry name" value="YycE-like_C"/>
</dbReference>
<protein>
    <submittedName>
        <fullName evidence="2">VOC family protein</fullName>
    </submittedName>
</protein>
<dbReference type="Pfam" id="PF22659">
    <property type="entry name" value="YycE-like_C"/>
    <property type="match status" value="1"/>
</dbReference>
<dbReference type="InterPro" id="IPR058998">
    <property type="entry name" value="YycE-like_N"/>
</dbReference>
<dbReference type="Gene3D" id="3.10.180.10">
    <property type="entry name" value="2,3-Dihydroxybiphenyl 1,2-Dioxygenase, domain 1"/>
    <property type="match status" value="1"/>
</dbReference>
<accession>A0ABS8ATC1</accession>
<dbReference type="Pfam" id="PF22658">
    <property type="entry name" value="YycE-like_N"/>
    <property type="match status" value="1"/>
</dbReference>
<dbReference type="InterPro" id="IPR029068">
    <property type="entry name" value="Glyas_Bleomycin-R_OHBP_Dase"/>
</dbReference>
<dbReference type="PROSITE" id="PS51819">
    <property type="entry name" value="VOC"/>
    <property type="match status" value="1"/>
</dbReference>
<keyword evidence="3" id="KW-1185">Reference proteome</keyword>
<dbReference type="InterPro" id="IPR037523">
    <property type="entry name" value="VOC_core"/>
</dbReference>
<dbReference type="EMBL" id="JAJADR010000004">
    <property type="protein sequence ID" value="MCB2409448.1"/>
    <property type="molecule type" value="Genomic_DNA"/>
</dbReference>
<dbReference type="RefSeq" id="WP_226177119.1">
    <property type="nucleotide sequence ID" value="NZ_JAJADR010000004.1"/>
</dbReference>
<proteinExistence type="predicted"/>
<name>A0ABS8ATC1_9BACT</name>
<feature type="domain" description="VOC" evidence="1">
    <location>
        <begin position="4"/>
        <end position="126"/>
    </location>
</feature>
<comment type="caution">
    <text evidence="2">The sequence shown here is derived from an EMBL/GenBank/DDBJ whole genome shotgun (WGS) entry which is preliminary data.</text>
</comment>
<dbReference type="SUPFAM" id="SSF54593">
    <property type="entry name" value="Glyoxalase/Bleomycin resistance protein/Dihydroxybiphenyl dioxygenase"/>
    <property type="match status" value="1"/>
</dbReference>